<proteinExistence type="predicted"/>
<dbReference type="AlphaFoldDB" id="A0AA38J5K4"/>
<organism evidence="1 2">
    <name type="scientific">Zophobas morio</name>
    <dbReference type="NCBI Taxonomy" id="2755281"/>
    <lineage>
        <taxon>Eukaryota</taxon>
        <taxon>Metazoa</taxon>
        <taxon>Ecdysozoa</taxon>
        <taxon>Arthropoda</taxon>
        <taxon>Hexapoda</taxon>
        <taxon>Insecta</taxon>
        <taxon>Pterygota</taxon>
        <taxon>Neoptera</taxon>
        <taxon>Endopterygota</taxon>
        <taxon>Coleoptera</taxon>
        <taxon>Polyphaga</taxon>
        <taxon>Cucujiformia</taxon>
        <taxon>Tenebrionidae</taxon>
        <taxon>Zophobas</taxon>
    </lineage>
</organism>
<accession>A0AA38J5K4</accession>
<evidence type="ECO:0000313" key="2">
    <source>
        <dbReference type="Proteomes" id="UP001168821"/>
    </source>
</evidence>
<dbReference type="Proteomes" id="UP001168821">
    <property type="component" value="Unassembled WGS sequence"/>
</dbReference>
<evidence type="ECO:0000313" key="1">
    <source>
        <dbReference type="EMBL" id="KAJ3666176.1"/>
    </source>
</evidence>
<protein>
    <submittedName>
        <fullName evidence="1">Uncharacterized protein</fullName>
    </submittedName>
</protein>
<keyword evidence="2" id="KW-1185">Reference proteome</keyword>
<name>A0AA38J5K4_9CUCU</name>
<reference evidence="1" key="1">
    <citation type="journal article" date="2023" name="G3 (Bethesda)">
        <title>Whole genome assemblies of Zophobas morio and Tenebrio molitor.</title>
        <authorList>
            <person name="Kaur S."/>
            <person name="Stinson S.A."/>
            <person name="diCenzo G.C."/>
        </authorList>
    </citation>
    <scope>NUCLEOTIDE SEQUENCE</scope>
    <source>
        <strain evidence="1">QUZm001</strain>
    </source>
</reference>
<sequence length="124" mass="14488">MTNPSDYLSRHPTHSPPEAYDKSEEYVAFVTNQSLPNTISLEEIENAMKDDFQLQLLKKAFLEDYSLFWKKRELQTFKQIKQELTVYGNIILKGSQIIIPSKLQKNIIRLAHKGHQVSLKPNNW</sequence>
<dbReference type="EMBL" id="JALNTZ010000001">
    <property type="protein sequence ID" value="KAJ3666176.1"/>
    <property type="molecule type" value="Genomic_DNA"/>
</dbReference>
<gene>
    <name evidence="1" type="ORF">Zmor_001629</name>
</gene>
<comment type="caution">
    <text evidence="1">The sequence shown here is derived from an EMBL/GenBank/DDBJ whole genome shotgun (WGS) entry which is preliminary data.</text>
</comment>